<feature type="domain" description="Peptidase S11 D-alanyl-D-alanine carboxypeptidase A N-terminal" evidence="10">
    <location>
        <begin position="30"/>
        <end position="277"/>
    </location>
</feature>
<gene>
    <name evidence="11" type="ORF">PWYN_12140</name>
</gene>
<dbReference type="MEROPS" id="S11.001"/>
<dbReference type="GO" id="GO:0071555">
    <property type="term" value="P:cell wall organization"/>
    <property type="evidence" value="ECO:0007669"/>
    <property type="project" value="UniProtKB-KW"/>
</dbReference>
<dbReference type="eggNOG" id="COG1686">
    <property type="taxonomic scope" value="Bacteria"/>
</dbReference>
<keyword evidence="12" id="KW-1185">Reference proteome</keyword>
<evidence type="ECO:0000313" key="12">
    <source>
        <dbReference type="Proteomes" id="UP000029734"/>
    </source>
</evidence>
<dbReference type="PANTHER" id="PTHR21581">
    <property type="entry name" value="D-ALANYL-D-ALANINE CARBOXYPEPTIDASE"/>
    <property type="match status" value="1"/>
</dbReference>
<feature type="binding site" evidence="8">
    <location>
        <position position="246"/>
    </location>
    <ligand>
        <name>substrate</name>
    </ligand>
</feature>
<dbReference type="SUPFAM" id="SSF56601">
    <property type="entry name" value="beta-lactamase/transpeptidase-like"/>
    <property type="match status" value="1"/>
</dbReference>
<dbReference type="PRINTS" id="PR00725">
    <property type="entry name" value="DADACBPTASE1"/>
</dbReference>
<proteinExistence type="inferred from homology"/>
<keyword evidence="2" id="KW-0732">Signal</keyword>
<name>A0A098MEP2_9BACL</name>
<sequence>MKRRNVIWGSAVLLIATLFIVYKTGVFDYKPNIKSSAAVLMDMNTGHIWMDVNGDASMPPASMSKMMTELIVLDRISEGKSRWEERVPISLYASSVGGVTLSLYHGETYTVRELFQGIAVYSANDAAVALAEHIAGSENSFVVMMNNKARSLGLSPRSSFANASGLSGKDLGPNRPPGYVTGETMLTAKDAARLAMALIHTHPEVLNTSSLTQMKLTGKGLYVSNMNSMLPEMGGAYAYEGNDGLKTGFDSRTGYCFAGTAHRDGQRLVAVVMGAKTNQERFEETAKLFDYGFYLSMSWESRVKHILYKL</sequence>
<evidence type="ECO:0000256" key="9">
    <source>
        <dbReference type="RuleBase" id="RU004016"/>
    </source>
</evidence>
<reference evidence="11 12" key="1">
    <citation type="submission" date="2014-08" db="EMBL/GenBank/DDBJ databases">
        <authorList>
            <person name="den Bakker H.C."/>
        </authorList>
    </citation>
    <scope>NUCLEOTIDE SEQUENCE [LARGE SCALE GENOMIC DNA]</scope>
    <source>
        <strain evidence="11 12">DSM 18334</strain>
    </source>
</reference>
<evidence type="ECO:0000256" key="5">
    <source>
        <dbReference type="ARBA" id="ARBA00022984"/>
    </source>
</evidence>
<dbReference type="GO" id="GO:0006508">
    <property type="term" value="P:proteolysis"/>
    <property type="evidence" value="ECO:0007669"/>
    <property type="project" value="InterPro"/>
</dbReference>
<keyword evidence="6" id="KW-0961">Cell wall biogenesis/degradation</keyword>
<evidence type="ECO:0000256" key="6">
    <source>
        <dbReference type="ARBA" id="ARBA00023316"/>
    </source>
</evidence>
<evidence type="ECO:0000259" key="10">
    <source>
        <dbReference type="Pfam" id="PF00768"/>
    </source>
</evidence>
<dbReference type="GO" id="GO:0008360">
    <property type="term" value="P:regulation of cell shape"/>
    <property type="evidence" value="ECO:0007669"/>
    <property type="project" value="UniProtKB-KW"/>
</dbReference>
<accession>A0A098MEP2</accession>
<reference evidence="11 12" key="2">
    <citation type="submission" date="2014-10" db="EMBL/GenBank/DDBJ databases">
        <title>Comparative genomics of the Paenibacillus odorifer group.</title>
        <authorList>
            <person name="Tsai Y.-C."/>
            <person name="Martin N."/>
            <person name="Korlach J."/>
            <person name="Wiedmann M."/>
        </authorList>
    </citation>
    <scope>NUCLEOTIDE SEQUENCE [LARGE SCALE GENOMIC DNA]</scope>
    <source>
        <strain evidence="11 12">DSM 18334</strain>
    </source>
</reference>
<evidence type="ECO:0000256" key="2">
    <source>
        <dbReference type="ARBA" id="ARBA00022729"/>
    </source>
</evidence>
<dbReference type="Pfam" id="PF00768">
    <property type="entry name" value="Peptidase_S11"/>
    <property type="match status" value="1"/>
</dbReference>
<comment type="similarity">
    <text evidence="1 9">Belongs to the peptidase S11 family.</text>
</comment>
<protein>
    <submittedName>
        <fullName evidence="11">Peptidase M15</fullName>
    </submittedName>
</protein>
<evidence type="ECO:0000256" key="4">
    <source>
        <dbReference type="ARBA" id="ARBA00022960"/>
    </source>
</evidence>
<dbReference type="Proteomes" id="UP000029734">
    <property type="component" value="Unassembled WGS sequence"/>
</dbReference>
<evidence type="ECO:0000256" key="8">
    <source>
        <dbReference type="PIRSR" id="PIRSR618044-2"/>
    </source>
</evidence>
<dbReference type="InterPro" id="IPR018044">
    <property type="entry name" value="Peptidase_S11"/>
</dbReference>
<evidence type="ECO:0000256" key="1">
    <source>
        <dbReference type="ARBA" id="ARBA00007164"/>
    </source>
</evidence>
<organism evidence="11 12">
    <name type="scientific">Paenibacillus wynnii</name>
    <dbReference type="NCBI Taxonomy" id="268407"/>
    <lineage>
        <taxon>Bacteria</taxon>
        <taxon>Bacillati</taxon>
        <taxon>Bacillota</taxon>
        <taxon>Bacilli</taxon>
        <taxon>Bacillales</taxon>
        <taxon>Paenibacillaceae</taxon>
        <taxon>Paenibacillus</taxon>
    </lineage>
</organism>
<dbReference type="Gene3D" id="3.40.710.10">
    <property type="entry name" value="DD-peptidase/beta-lactamase superfamily"/>
    <property type="match status" value="1"/>
</dbReference>
<feature type="active site" description="Proton acceptor" evidence="7">
    <location>
        <position position="65"/>
    </location>
</feature>
<dbReference type="InterPro" id="IPR012338">
    <property type="entry name" value="Beta-lactam/transpept-like"/>
</dbReference>
<keyword evidence="5" id="KW-0573">Peptidoglycan synthesis</keyword>
<comment type="caution">
    <text evidence="11">The sequence shown here is derived from an EMBL/GenBank/DDBJ whole genome shotgun (WGS) entry which is preliminary data.</text>
</comment>
<evidence type="ECO:0000256" key="3">
    <source>
        <dbReference type="ARBA" id="ARBA00022801"/>
    </source>
</evidence>
<dbReference type="AlphaFoldDB" id="A0A098MEP2"/>
<dbReference type="GO" id="GO:0009252">
    <property type="term" value="P:peptidoglycan biosynthetic process"/>
    <property type="evidence" value="ECO:0007669"/>
    <property type="project" value="UniProtKB-KW"/>
</dbReference>
<dbReference type="GO" id="GO:0009002">
    <property type="term" value="F:serine-type D-Ala-D-Ala carboxypeptidase activity"/>
    <property type="evidence" value="ECO:0007669"/>
    <property type="project" value="InterPro"/>
</dbReference>
<dbReference type="PANTHER" id="PTHR21581:SF11">
    <property type="entry name" value="D-ALANYL-D-ALANINE CARBOXYPEPTIDASE DACA"/>
    <property type="match status" value="1"/>
</dbReference>
<feature type="active site" description="Acyl-ester intermediate" evidence="7">
    <location>
        <position position="62"/>
    </location>
</feature>
<dbReference type="STRING" id="268407.PWYN_12140"/>
<dbReference type="InterPro" id="IPR001967">
    <property type="entry name" value="Peptidase_S11_N"/>
</dbReference>
<evidence type="ECO:0000313" key="11">
    <source>
        <dbReference type="EMBL" id="KGE20007.1"/>
    </source>
</evidence>
<dbReference type="RefSeq" id="WP_036651774.1">
    <property type="nucleotide sequence ID" value="NZ_JQCR01000002.1"/>
</dbReference>
<evidence type="ECO:0000256" key="7">
    <source>
        <dbReference type="PIRSR" id="PIRSR618044-1"/>
    </source>
</evidence>
<keyword evidence="3" id="KW-0378">Hydrolase</keyword>
<dbReference type="EMBL" id="JQCR01000002">
    <property type="protein sequence ID" value="KGE20007.1"/>
    <property type="molecule type" value="Genomic_DNA"/>
</dbReference>
<keyword evidence="4" id="KW-0133">Cell shape</keyword>
<feature type="active site" evidence="7">
    <location>
        <position position="122"/>
    </location>
</feature>